<gene>
    <name evidence="1" type="ORF">HPB48_001300</name>
</gene>
<keyword evidence="2" id="KW-1185">Reference proteome</keyword>
<reference evidence="1 2" key="1">
    <citation type="journal article" date="2020" name="Cell">
        <title>Large-Scale Comparative Analyses of Tick Genomes Elucidate Their Genetic Diversity and Vector Capacities.</title>
        <authorList>
            <consortium name="Tick Genome and Microbiome Consortium (TIGMIC)"/>
            <person name="Jia N."/>
            <person name="Wang J."/>
            <person name="Shi W."/>
            <person name="Du L."/>
            <person name="Sun Y."/>
            <person name="Zhan W."/>
            <person name="Jiang J.F."/>
            <person name="Wang Q."/>
            <person name="Zhang B."/>
            <person name="Ji P."/>
            <person name="Bell-Sakyi L."/>
            <person name="Cui X.M."/>
            <person name="Yuan T.T."/>
            <person name="Jiang B.G."/>
            <person name="Yang W.F."/>
            <person name="Lam T.T."/>
            <person name="Chang Q.C."/>
            <person name="Ding S.J."/>
            <person name="Wang X.J."/>
            <person name="Zhu J.G."/>
            <person name="Ruan X.D."/>
            <person name="Zhao L."/>
            <person name="Wei J.T."/>
            <person name="Ye R.Z."/>
            <person name="Que T.C."/>
            <person name="Du C.H."/>
            <person name="Zhou Y.H."/>
            <person name="Cheng J.X."/>
            <person name="Dai P.F."/>
            <person name="Guo W.B."/>
            <person name="Han X.H."/>
            <person name="Huang E.J."/>
            <person name="Li L.F."/>
            <person name="Wei W."/>
            <person name="Gao Y.C."/>
            <person name="Liu J.Z."/>
            <person name="Shao H.Z."/>
            <person name="Wang X."/>
            <person name="Wang C.C."/>
            <person name="Yang T.C."/>
            <person name="Huo Q.B."/>
            <person name="Li W."/>
            <person name="Chen H.Y."/>
            <person name="Chen S.E."/>
            <person name="Zhou L.G."/>
            <person name="Ni X.B."/>
            <person name="Tian J.H."/>
            <person name="Sheng Y."/>
            <person name="Liu T."/>
            <person name="Pan Y.S."/>
            <person name="Xia L.Y."/>
            <person name="Li J."/>
            <person name="Zhao F."/>
            <person name="Cao W.C."/>
        </authorList>
    </citation>
    <scope>NUCLEOTIDE SEQUENCE [LARGE SCALE GENOMIC DNA]</scope>
    <source>
        <strain evidence="1">HaeL-2018</strain>
    </source>
</reference>
<comment type="caution">
    <text evidence="1">The sequence shown here is derived from an EMBL/GenBank/DDBJ whole genome shotgun (WGS) entry which is preliminary data.</text>
</comment>
<dbReference type="OrthoDB" id="6509539at2759"/>
<accession>A0A9J6FRG5</accession>
<sequence length="136" mass="15059">MLTNELLSLVASAKTRYIKYRIDGAAERAGCIVLRLPPYHCELNPIKLIWAQLKRSIAARNAIVKLADVEVLLRQEAAKVTAQHWANAVRHVIKIETMLSGDGGASAHVQPIIIHLDKDDMDSDSDLSGIESFEDM</sequence>
<dbReference type="GO" id="GO:0003676">
    <property type="term" value="F:nucleic acid binding"/>
    <property type="evidence" value="ECO:0007669"/>
    <property type="project" value="InterPro"/>
</dbReference>
<evidence type="ECO:0008006" key="3">
    <source>
        <dbReference type="Google" id="ProtNLM"/>
    </source>
</evidence>
<dbReference type="OMA" id="ICYEREG"/>
<dbReference type="PANTHER" id="PTHR33939:SF1">
    <property type="entry name" value="DUF4371 DOMAIN-CONTAINING PROTEIN"/>
    <property type="match status" value="1"/>
</dbReference>
<organism evidence="1 2">
    <name type="scientific">Haemaphysalis longicornis</name>
    <name type="common">Bush tick</name>
    <dbReference type="NCBI Taxonomy" id="44386"/>
    <lineage>
        <taxon>Eukaryota</taxon>
        <taxon>Metazoa</taxon>
        <taxon>Ecdysozoa</taxon>
        <taxon>Arthropoda</taxon>
        <taxon>Chelicerata</taxon>
        <taxon>Arachnida</taxon>
        <taxon>Acari</taxon>
        <taxon>Parasitiformes</taxon>
        <taxon>Ixodida</taxon>
        <taxon>Ixodoidea</taxon>
        <taxon>Ixodidae</taxon>
        <taxon>Haemaphysalinae</taxon>
        <taxon>Haemaphysalis</taxon>
    </lineage>
</organism>
<dbReference type="Proteomes" id="UP000821853">
    <property type="component" value="Chromosome 10"/>
</dbReference>
<dbReference type="PANTHER" id="PTHR33939">
    <property type="entry name" value="PROTEIN CBG22215"/>
    <property type="match status" value="1"/>
</dbReference>
<proteinExistence type="predicted"/>
<dbReference type="InterPro" id="IPR036397">
    <property type="entry name" value="RNaseH_sf"/>
</dbReference>
<name>A0A9J6FRG5_HAELO</name>
<dbReference type="AlphaFoldDB" id="A0A9J6FRG5"/>
<evidence type="ECO:0000313" key="2">
    <source>
        <dbReference type="Proteomes" id="UP000821853"/>
    </source>
</evidence>
<dbReference type="VEuPathDB" id="VectorBase:HLOH_050320"/>
<dbReference type="Gene3D" id="3.30.420.10">
    <property type="entry name" value="Ribonuclease H-like superfamily/Ribonuclease H"/>
    <property type="match status" value="1"/>
</dbReference>
<protein>
    <recommendedName>
        <fullName evidence="3">Tc1-like transposase DDE domain-containing protein</fullName>
    </recommendedName>
</protein>
<dbReference type="EMBL" id="JABSTR010000002">
    <property type="protein sequence ID" value="KAH9364841.1"/>
    <property type="molecule type" value="Genomic_DNA"/>
</dbReference>
<evidence type="ECO:0000313" key="1">
    <source>
        <dbReference type="EMBL" id="KAH9364841.1"/>
    </source>
</evidence>